<dbReference type="PANTHER" id="PTHR43004">
    <property type="entry name" value="TRK SYSTEM POTASSIUM UPTAKE PROTEIN"/>
    <property type="match status" value="1"/>
</dbReference>
<dbReference type="Pfam" id="PF01494">
    <property type="entry name" value="FAD_binding_3"/>
    <property type="match status" value="1"/>
</dbReference>
<organism evidence="5 6">
    <name type="scientific">Mycolicibacterium frederiksbergense</name>
    <dbReference type="NCBI Taxonomy" id="117567"/>
    <lineage>
        <taxon>Bacteria</taxon>
        <taxon>Bacillati</taxon>
        <taxon>Actinomycetota</taxon>
        <taxon>Actinomycetes</taxon>
        <taxon>Mycobacteriales</taxon>
        <taxon>Mycobacteriaceae</taxon>
        <taxon>Mycolicibacterium</taxon>
    </lineage>
</organism>
<dbReference type="EMBL" id="JARXVE010000009">
    <property type="protein sequence ID" value="MDH6198016.1"/>
    <property type="molecule type" value="Genomic_DNA"/>
</dbReference>
<dbReference type="PANTHER" id="PTHR43004:SF19">
    <property type="entry name" value="BINDING MONOOXYGENASE, PUTATIVE (JCVI)-RELATED"/>
    <property type="match status" value="1"/>
</dbReference>
<accession>A0ABT6L5W6</accession>
<evidence type="ECO:0000313" key="6">
    <source>
        <dbReference type="Proteomes" id="UP001160130"/>
    </source>
</evidence>
<keyword evidence="3" id="KW-0274">FAD</keyword>
<comment type="caution">
    <text evidence="5">The sequence shown here is derived from an EMBL/GenBank/DDBJ whole genome shotgun (WGS) entry which is preliminary data.</text>
</comment>
<dbReference type="Gene3D" id="3.40.30.120">
    <property type="match status" value="1"/>
</dbReference>
<gene>
    <name evidence="5" type="ORF">M2272_004675</name>
</gene>
<dbReference type="SUPFAM" id="SSF51905">
    <property type="entry name" value="FAD/NAD(P)-binding domain"/>
    <property type="match status" value="1"/>
</dbReference>
<reference evidence="5 6" key="1">
    <citation type="submission" date="2023-04" db="EMBL/GenBank/DDBJ databases">
        <title>Forest soil microbial communities from Buena Vista Peninsula, Colon Province, Panama.</title>
        <authorList>
            <person name="Bouskill N."/>
        </authorList>
    </citation>
    <scope>NUCLEOTIDE SEQUENCE [LARGE SCALE GENOMIC DNA]</scope>
    <source>
        <strain evidence="5 6">AC80</strain>
    </source>
</reference>
<evidence type="ECO:0000259" key="4">
    <source>
        <dbReference type="Pfam" id="PF01494"/>
    </source>
</evidence>
<name>A0ABT6L5W6_9MYCO</name>
<feature type="domain" description="FAD-binding" evidence="4">
    <location>
        <begin position="5"/>
        <end position="332"/>
    </location>
</feature>
<keyword evidence="6" id="KW-1185">Reference proteome</keyword>
<dbReference type="PROSITE" id="PS51257">
    <property type="entry name" value="PROKAR_LIPOPROTEIN"/>
    <property type="match status" value="1"/>
</dbReference>
<keyword evidence="2" id="KW-0285">Flavoprotein</keyword>
<comment type="cofactor">
    <cofactor evidence="1">
        <name>FAD</name>
        <dbReference type="ChEBI" id="CHEBI:57692"/>
    </cofactor>
</comment>
<dbReference type="Pfam" id="PF21274">
    <property type="entry name" value="Rng_hyd_C"/>
    <property type="match status" value="1"/>
</dbReference>
<dbReference type="Gene3D" id="3.30.70.2450">
    <property type="match status" value="1"/>
</dbReference>
<dbReference type="InterPro" id="IPR036188">
    <property type="entry name" value="FAD/NAD-bd_sf"/>
</dbReference>
<dbReference type="RefSeq" id="WP_280834613.1">
    <property type="nucleotide sequence ID" value="NZ_JARXVE010000009.1"/>
</dbReference>
<dbReference type="InterPro" id="IPR050641">
    <property type="entry name" value="RIFMO-like"/>
</dbReference>
<evidence type="ECO:0000256" key="1">
    <source>
        <dbReference type="ARBA" id="ARBA00001974"/>
    </source>
</evidence>
<evidence type="ECO:0000313" key="5">
    <source>
        <dbReference type="EMBL" id="MDH6198016.1"/>
    </source>
</evidence>
<sequence length="483" mass="52545">MATKRVLVVGAGPTGLMMACELALGGAAVTVLEERTVVPNITRAFAVHARTLELLDGRGLAEELLVRGVQVQEVVPPGGARLDLRQLPSRFPMVLIVPQSGTEHVLEARAAELGVQLRRGAQVVGLSQDNDGVSVQLAGGESVRADYVVGCDGAHSTVREQVGIDFVGKQYETHILLADVRLPTPPEEALFARTGAEGVVLFVPFGDGWFRAIAWDRLREQAPLDEPVTLDEMREAFRRIAGDDFGMTDMRWSSRFLSERRQARHYRSGRVFLAGDAAHVHSPLGGQGMNTGLGDAFNLGWKLAEAVRGQAPPWLLDSYETERHPVGAAVLRLTDAFNQVVLSSAVARRVRVFALGTVLRIPRTRRFLADRLSGIGISYPHSRDEDRLVGRRMADVNCGDSRLYELLRAGKFVLVTADARSGLADAEPVDIGGHDVIHAIDNHPELPDAVLVRPDGYVAWASERMPRAEEVRAAIAHWMAAAG</sequence>
<dbReference type="PRINTS" id="PR00420">
    <property type="entry name" value="RNGMNOXGNASE"/>
</dbReference>
<protein>
    <submittedName>
        <fullName evidence="5">2-polyprenyl-6-methoxyphenol hydroxylase-like FAD-dependent oxidoreductase</fullName>
    </submittedName>
</protein>
<evidence type="ECO:0000256" key="2">
    <source>
        <dbReference type="ARBA" id="ARBA00022630"/>
    </source>
</evidence>
<dbReference type="Gene3D" id="3.50.50.60">
    <property type="entry name" value="FAD/NAD(P)-binding domain"/>
    <property type="match status" value="1"/>
</dbReference>
<evidence type="ECO:0000256" key="3">
    <source>
        <dbReference type="ARBA" id="ARBA00022827"/>
    </source>
</evidence>
<dbReference type="Proteomes" id="UP001160130">
    <property type="component" value="Unassembled WGS sequence"/>
</dbReference>
<proteinExistence type="predicted"/>
<dbReference type="InterPro" id="IPR002938">
    <property type="entry name" value="FAD-bd"/>
</dbReference>